<feature type="signal peptide" evidence="4">
    <location>
        <begin position="1"/>
        <end position="24"/>
    </location>
</feature>
<evidence type="ECO:0000256" key="2">
    <source>
        <dbReference type="ARBA" id="ARBA00022900"/>
    </source>
</evidence>
<dbReference type="AlphaFoldDB" id="A0A0L0BSE7"/>
<evidence type="ECO:0000259" key="5">
    <source>
        <dbReference type="SMART" id="SM00093"/>
    </source>
</evidence>
<dbReference type="OrthoDB" id="9518664at2759"/>
<evidence type="ECO:0000313" key="6">
    <source>
        <dbReference type="EMBL" id="KNC23000.1"/>
    </source>
</evidence>
<dbReference type="Pfam" id="PF00079">
    <property type="entry name" value="Serpin"/>
    <property type="match status" value="2"/>
</dbReference>
<dbReference type="InterPro" id="IPR023796">
    <property type="entry name" value="Serpin_dom"/>
</dbReference>
<reference evidence="6 7" key="1">
    <citation type="journal article" date="2015" name="Nat. Commun.">
        <title>Lucilia cuprina genome unlocks parasitic fly biology to underpin future interventions.</title>
        <authorList>
            <person name="Anstead C.A."/>
            <person name="Korhonen P.K."/>
            <person name="Young N.D."/>
            <person name="Hall R.S."/>
            <person name="Jex A.R."/>
            <person name="Murali S.C."/>
            <person name="Hughes D.S."/>
            <person name="Lee S.F."/>
            <person name="Perry T."/>
            <person name="Stroehlein A.J."/>
            <person name="Ansell B.R."/>
            <person name="Breugelmans B."/>
            <person name="Hofmann A."/>
            <person name="Qu J."/>
            <person name="Dugan S."/>
            <person name="Lee S.L."/>
            <person name="Chao H."/>
            <person name="Dinh H."/>
            <person name="Han Y."/>
            <person name="Doddapaneni H.V."/>
            <person name="Worley K.C."/>
            <person name="Muzny D.M."/>
            <person name="Ioannidis P."/>
            <person name="Waterhouse R.M."/>
            <person name="Zdobnov E.M."/>
            <person name="James P.J."/>
            <person name="Bagnall N.H."/>
            <person name="Kotze A.C."/>
            <person name="Gibbs R.A."/>
            <person name="Richards S."/>
            <person name="Batterham P."/>
            <person name="Gasser R.B."/>
        </authorList>
    </citation>
    <scope>NUCLEOTIDE SEQUENCE [LARGE SCALE GENOMIC DNA]</scope>
    <source>
        <strain evidence="6 7">LS</strain>
        <tissue evidence="6">Full body</tissue>
    </source>
</reference>
<protein>
    <recommendedName>
        <fullName evidence="5">Serpin domain-containing protein</fullName>
    </recommendedName>
</protein>
<dbReference type="SMART" id="SM00093">
    <property type="entry name" value="SERPIN"/>
    <property type="match status" value="1"/>
</dbReference>
<dbReference type="GO" id="GO:0004867">
    <property type="term" value="F:serine-type endopeptidase inhibitor activity"/>
    <property type="evidence" value="ECO:0007669"/>
    <property type="project" value="UniProtKB-KW"/>
</dbReference>
<dbReference type="InterPro" id="IPR023795">
    <property type="entry name" value="Serpin_CS"/>
</dbReference>
<dbReference type="InterPro" id="IPR042185">
    <property type="entry name" value="Serpin_sf_2"/>
</dbReference>
<keyword evidence="4" id="KW-0732">Signal</keyword>
<dbReference type="InterPro" id="IPR000215">
    <property type="entry name" value="Serpin_fam"/>
</dbReference>
<feature type="chain" id="PRO_5005535002" description="Serpin domain-containing protein" evidence="4">
    <location>
        <begin position="25"/>
        <end position="359"/>
    </location>
</feature>
<evidence type="ECO:0000256" key="3">
    <source>
        <dbReference type="RuleBase" id="RU000411"/>
    </source>
</evidence>
<dbReference type="EMBL" id="JRES01001423">
    <property type="protein sequence ID" value="KNC23000.1"/>
    <property type="molecule type" value="Genomic_DNA"/>
</dbReference>
<proteinExistence type="inferred from homology"/>
<evidence type="ECO:0000313" key="7">
    <source>
        <dbReference type="Proteomes" id="UP000037069"/>
    </source>
</evidence>
<dbReference type="InterPro" id="IPR036186">
    <property type="entry name" value="Serpin_sf"/>
</dbReference>
<dbReference type="GO" id="GO:0005615">
    <property type="term" value="C:extracellular space"/>
    <property type="evidence" value="ECO:0007669"/>
    <property type="project" value="InterPro"/>
</dbReference>
<dbReference type="PROSITE" id="PS00284">
    <property type="entry name" value="SERPIN"/>
    <property type="match status" value="1"/>
</dbReference>
<dbReference type="Gene3D" id="2.30.39.10">
    <property type="entry name" value="Alpha-1-antitrypsin, domain 1"/>
    <property type="match status" value="1"/>
</dbReference>
<organism evidence="6 7">
    <name type="scientific">Lucilia cuprina</name>
    <name type="common">Green bottle fly</name>
    <name type="synonym">Australian sheep blowfly</name>
    <dbReference type="NCBI Taxonomy" id="7375"/>
    <lineage>
        <taxon>Eukaryota</taxon>
        <taxon>Metazoa</taxon>
        <taxon>Ecdysozoa</taxon>
        <taxon>Arthropoda</taxon>
        <taxon>Hexapoda</taxon>
        <taxon>Insecta</taxon>
        <taxon>Pterygota</taxon>
        <taxon>Neoptera</taxon>
        <taxon>Endopterygota</taxon>
        <taxon>Diptera</taxon>
        <taxon>Brachycera</taxon>
        <taxon>Muscomorpha</taxon>
        <taxon>Oestroidea</taxon>
        <taxon>Calliphoridae</taxon>
        <taxon>Luciliinae</taxon>
        <taxon>Lucilia</taxon>
    </lineage>
</organism>
<sequence>MATNCKHKALVIFNIILLSTKLAATDMVDMEHFGQELFYALASTEPQRNQLITPLPLATVLILLRANAEVDSAYEIGDYLGLIGKANEVIQENYDNLLRKMEKTKYFTMSNNISIVTSQIVVDTVKLSIRDTIKVWRTHRICYKAADLTNSGHKTDILLETKMHFNNVLRYSLSSSTRGYFHTHNGDKIEKEMLNHIAEVRYGKVPQLSATAIEVPYSDGNTFLLIFLPHNPMGIRELEKHLKVFPLGSMNSYLRRNRLKLILPKFKTHVKMSVRDGLIELGMGSMFKRLCETTSHIRVGDIVFSSSFGINEQTAGAETFIDDDEATLAKIPEIRVDHPFIFLVKSIRNDIYLMGKIVT</sequence>
<keyword evidence="7" id="KW-1185">Reference proteome</keyword>
<feature type="domain" description="Serpin" evidence="5">
    <location>
        <begin position="35"/>
        <end position="358"/>
    </location>
</feature>
<dbReference type="InterPro" id="IPR042178">
    <property type="entry name" value="Serpin_sf_1"/>
</dbReference>
<evidence type="ECO:0000256" key="4">
    <source>
        <dbReference type="SAM" id="SignalP"/>
    </source>
</evidence>
<evidence type="ECO:0000256" key="1">
    <source>
        <dbReference type="ARBA" id="ARBA00022690"/>
    </source>
</evidence>
<keyword evidence="2" id="KW-0722">Serine protease inhibitor</keyword>
<dbReference type="Gene3D" id="3.30.497.10">
    <property type="entry name" value="Antithrombin, subunit I, domain 2"/>
    <property type="match status" value="1"/>
</dbReference>
<comment type="similarity">
    <text evidence="3">Belongs to the serpin family.</text>
</comment>
<comment type="caution">
    <text evidence="6">The sequence shown here is derived from an EMBL/GenBank/DDBJ whole genome shotgun (WGS) entry which is preliminary data.</text>
</comment>
<gene>
    <name evidence="6" type="ORF">FF38_07934</name>
</gene>
<dbReference type="STRING" id="7375.A0A0L0BSE7"/>
<keyword evidence="1" id="KW-0646">Protease inhibitor</keyword>
<dbReference type="Proteomes" id="UP000037069">
    <property type="component" value="Unassembled WGS sequence"/>
</dbReference>
<accession>A0A0L0BSE7</accession>
<name>A0A0L0BSE7_LUCCU</name>
<dbReference type="SUPFAM" id="SSF56574">
    <property type="entry name" value="Serpins"/>
    <property type="match status" value="1"/>
</dbReference>
<dbReference type="PANTHER" id="PTHR11461">
    <property type="entry name" value="SERINE PROTEASE INHIBITOR, SERPIN"/>
    <property type="match status" value="1"/>
</dbReference>
<dbReference type="PANTHER" id="PTHR11461:SF372">
    <property type="entry name" value="ACCESSORY GLAND PROTEIN ACP76A-RELATED"/>
    <property type="match status" value="1"/>
</dbReference>